<dbReference type="InterPro" id="IPR041899">
    <property type="entry name" value="MAGE_WH2"/>
</dbReference>
<evidence type="ECO:0000313" key="4">
    <source>
        <dbReference type="Proteomes" id="UP000030742"/>
    </source>
</evidence>
<feature type="compositionally biased region" description="Basic residues" evidence="1">
    <location>
        <begin position="1"/>
        <end position="11"/>
    </location>
</feature>
<evidence type="ECO:0000259" key="2">
    <source>
        <dbReference type="PROSITE" id="PS50838"/>
    </source>
</evidence>
<name>U4UPF1_DENPD</name>
<dbReference type="PANTHER" id="PTHR11736:SF14">
    <property type="entry name" value="NSE3 HOMOLOG, SMC5-SMC6 COMPLEX COMPONENT"/>
    <property type="match status" value="1"/>
</dbReference>
<accession>U4UPF1</accession>
<dbReference type="FunFam" id="1.10.10.1210:FF:000001">
    <property type="entry name" value="melanoma-associated antigen D1"/>
    <property type="match status" value="1"/>
</dbReference>
<dbReference type="GO" id="GO:0005634">
    <property type="term" value="C:nucleus"/>
    <property type="evidence" value="ECO:0007669"/>
    <property type="project" value="TreeGrafter"/>
</dbReference>
<dbReference type="OrthoDB" id="205198at2759"/>
<dbReference type="PROSITE" id="PS50838">
    <property type="entry name" value="MAGE"/>
    <property type="match status" value="1"/>
</dbReference>
<dbReference type="InterPro" id="IPR037445">
    <property type="entry name" value="MAGE"/>
</dbReference>
<dbReference type="InterPro" id="IPR002190">
    <property type="entry name" value="MHD_dom"/>
</dbReference>
<dbReference type="Proteomes" id="UP000030742">
    <property type="component" value="Unassembled WGS sequence"/>
</dbReference>
<dbReference type="STRING" id="77166.U4UPF1"/>
<dbReference type="Gene3D" id="1.10.10.1210">
    <property type="entry name" value="MAGE homology domain, winged helix WH2 motif"/>
    <property type="match status" value="1"/>
</dbReference>
<dbReference type="InterPro" id="IPR041898">
    <property type="entry name" value="MAGE_WH1"/>
</dbReference>
<feature type="region of interest" description="Disordered" evidence="1">
    <location>
        <begin position="1"/>
        <end position="24"/>
    </location>
</feature>
<dbReference type="SMART" id="SM01373">
    <property type="entry name" value="MAGE"/>
    <property type="match status" value="1"/>
</dbReference>
<dbReference type="Pfam" id="PF01454">
    <property type="entry name" value="MAGE"/>
    <property type="match status" value="1"/>
</dbReference>
<evidence type="ECO:0000256" key="1">
    <source>
        <dbReference type="SAM" id="MobiDB-lite"/>
    </source>
</evidence>
<dbReference type="AlphaFoldDB" id="U4UPF1"/>
<proteinExistence type="predicted"/>
<gene>
    <name evidence="3" type="ORF">D910_09218</name>
</gene>
<feature type="domain" description="MAGE" evidence="2">
    <location>
        <begin position="25"/>
        <end position="228"/>
    </location>
</feature>
<dbReference type="EMBL" id="KB632306">
    <property type="protein sequence ID" value="ERL91895.1"/>
    <property type="molecule type" value="Genomic_DNA"/>
</dbReference>
<sequence length="248" mass="28354">MSQRSRSRKSQRSLSQASHENVANTEETAHNVVRYIILRGGEHMRFSQSELRRNVISKFGGKHEEVVAKVRVILKKVYGYNIMVCDATKGKEKHYIVSNALPYINDPMENPDETPKDISKVLILLILSHILMSKNEVTDVSLYSFLKSVGIDVELQHPLFGNVKEFVNKTLVKKQFLSSEIDVTSRRQTFNWGPAAEKEISKMAVLEFVCKIYKAGQPKNWGYQFQLATEQEFENDLETQPVAMGTEE</sequence>
<dbReference type="Gene3D" id="1.10.10.1200">
    <property type="entry name" value="MAGE homology domain, winged helix WH1 motif"/>
    <property type="match status" value="1"/>
</dbReference>
<organism evidence="3 4">
    <name type="scientific">Dendroctonus ponderosae</name>
    <name type="common">Mountain pine beetle</name>
    <dbReference type="NCBI Taxonomy" id="77166"/>
    <lineage>
        <taxon>Eukaryota</taxon>
        <taxon>Metazoa</taxon>
        <taxon>Ecdysozoa</taxon>
        <taxon>Arthropoda</taxon>
        <taxon>Hexapoda</taxon>
        <taxon>Insecta</taxon>
        <taxon>Pterygota</taxon>
        <taxon>Neoptera</taxon>
        <taxon>Endopterygota</taxon>
        <taxon>Coleoptera</taxon>
        <taxon>Polyphaga</taxon>
        <taxon>Cucujiformia</taxon>
        <taxon>Curculionidae</taxon>
        <taxon>Scolytinae</taxon>
        <taxon>Dendroctonus</taxon>
    </lineage>
</organism>
<dbReference type="PANTHER" id="PTHR11736">
    <property type="entry name" value="MELANOMA-ASSOCIATED ANTIGEN MAGE ANTIGEN"/>
    <property type="match status" value="1"/>
</dbReference>
<protein>
    <recommendedName>
        <fullName evidence="2">MAGE domain-containing protein</fullName>
    </recommendedName>
</protein>
<evidence type="ECO:0000313" key="3">
    <source>
        <dbReference type="EMBL" id="ERL91895.1"/>
    </source>
</evidence>
<reference evidence="3 4" key="1">
    <citation type="journal article" date="2013" name="Genome Biol.">
        <title>Draft genome of the mountain pine beetle, Dendroctonus ponderosae Hopkins, a major forest pest.</title>
        <authorList>
            <person name="Keeling C.I."/>
            <person name="Yuen M.M."/>
            <person name="Liao N.Y."/>
            <person name="Docking T.R."/>
            <person name="Chan S.K."/>
            <person name="Taylor G.A."/>
            <person name="Palmquist D.L."/>
            <person name="Jackman S.D."/>
            <person name="Nguyen A."/>
            <person name="Li M."/>
            <person name="Henderson H."/>
            <person name="Janes J.K."/>
            <person name="Zhao Y."/>
            <person name="Pandoh P."/>
            <person name="Moore R."/>
            <person name="Sperling F.A."/>
            <person name="Huber D.P."/>
            <person name="Birol I."/>
            <person name="Jones S.J."/>
            <person name="Bohlmann J."/>
        </authorList>
    </citation>
    <scope>NUCLEOTIDE SEQUENCE</scope>
</reference>